<dbReference type="PANTHER" id="PTHR33155:SF8">
    <property type="entry name" value="PROTEIN FANTASTIC FOUR 1"/>
    <property type="match status" value="1"/>
</dbReference>
<organism evidence="4 5">
    <name type="scientific">Castilleja foliolosa</name>
    <dbReference type="NCBI Taxonomy" id="1961234"/>
    <lineage>
        <taxon>Eukaryota</taxon>
        <taxon>Viridiplantae</taxon>
        <taxon>Streptophyta</taxon>
        <taxon>Embryophyta</taxon>
        <taxon>Tracheophyta</taxon>
        <taxon>Spermatophyta</taxon>
        <taxon>Magnoliopsida</taxon>
        <taxon>eudicotyledons</taxon>
        <taxon>Gunneridae</taxon>
        <taxon>Pentapetalae</taxon>
        <taxon>asterids</taxon>
        <taxon>lamiids</taxon>
        <taxon>Lamiales</taxon>
        <taxon>Orobanchaceae</taxon>
        <taxon>Pedicularideae</taxon>
        <taxon>Castillejinae</taxon>
        <taxon>Castilleja</taxon>
    </lineage>
</organism>
<sequence>MTTISSIEQHIYNLTHQVTPSKHTLSFPWSQKQPEPEIENSKTEQIYVHPLVKRSSHSLSLKSLEMCTESLGSESGNDIISNLDEFYHHRHHAFEKQSSCRKNQEFPKKIIKTINFPPPLTSINRNEGVRVISHREDGRLVIKASNFSSCNNYFKAERENGRLKLSFLRDSENDELEQSEEQEQEEEEYVNEVEKDCCDDESGEEGDFNGRYWGENNVRDDGGKIGCKINGGDWSGGGRCIRDRSSRSKRLTSLPFCVAIS</sequence>
<dbReference type="AlphaFoldDB" id="A0ABD3DSY9"/>
<feature type="domain" description="FAF" evidence="3">
    <location>
        <begin position="115"/>
        <end position="167"/>
    </location>
</feature>
<proteinExistence type="inferred from homology"/>
<dbReference type="InterPro" id="IPR021410">
    <property type="entry name" value="FAF"/>
</dbReference>
<evidence type="ECO:0000256" key="1">
    <source>
        <dbReference type="ARBA" id="ARBA00008690"/>
    </source>
</evidence>
<accession>A0ABD3DSY9</accession>
<dbReference type="Pfam" id="PF11250">
    <property type="entry name" value="FAF"/>
    <property type="match status" value="1"/>
</dbReference>
<feature type="compositionally biased region" description="Acidic residues" evidence="2">
    <location>
        <begin position="172"/>
        <end position="207"/>
    </location>
</feature>
<name>A0ABD3DSY9_9LAMI</name>
<dbReference type="Proteomes" id="UP001632038">
    <property type="component" value="Unassembled WGS sequence"/>
</dbReference>
<reference evidence="5" key="1">
    <citation type="journal article" date="2024" name="IScience">
        <title>Strigolactones Initiate the Formation of Haustorium-like Structures in Castilleja.</title>
        <authorList>
            <person name="Buerger M."/>
            <person name="Peterson D."/>
            <person name="Chory J."/>
        </authorList>
    </citation>
    <scope>NUCLEOTIDE SEQUENCE [LARGE SCALE GENOMIC DNA]</scope>
</reference>
<evidence type="ECO:0000313" key="5">
    <source>
        <dbReference type="Proteomes" id="UP001632038"/>
    </source>
</evidence>
<gene>
    <name evidence="4" type="ORF">CASFOL_010046</name>
</gene>
<dbReference type="InterPro" id="IPR046431">
    <property type="entry name" value="FAF_dom"/>
</dbReference>
<dbReference type="PANTHER" id="PTHR33155">
    <property type="entry name" value="FANTASTIC FOUR-LIKE PROTEIN (DUF3049)"/>
    <property type="match status" value="1"/>
</dbReference>
<evidence type="ECO:0000313" key="4">
    <source>
        <dbReference type="EMBL" id="KAL3644866.1"/>
    </source>
</evidence>
<protein>
    <recommendedName>
        <fullName evidence="3">FAF domain-containing protein</fullName>
    </recommendedName>
</protein>
<evidence type="ECO:0000256" key="2">
    <source>
        <dbReference type="SAM" id="MobiDB-lite"/>
    </source>
</evidence>
<keyword evidence="5" id="KW-1185">Reference proteome</keyword>
<comment type="similarity">
    <text evidence="1">Belongs to the fantastic four family.</text>
</comment>
<dbReference type="EMBL" id="JAVIJP010000013">
    <property type="protein sequence ID" value="KAL3644866.1"/>
    <property type="molecule type" value="Genomic_DNA"/>
</dbReference>
<comment type="caution">
    <text evidence="4">The sequence shown here is derived from an EMBL/GenBank/DDBJ whole genome shotgun (WGS) entry which is preliminary data.</text>
</comment>
<evidence type="ECO:0000259" key="3">
    <source>
        <dbReference type="Pfam" id="PF11250"/>
    </source>
</evidence>
<feature type="region of interest" description="Disordered" evidence="2">
    <location>
        <begin position="171"/>
        <end position="211"/>
    </location>
</feature>